<evidence type="ECO:0000313" key="4">
    <source>
        <dbReference type="Proteomes" id="UP000186583"/>
    </source>
</evidence>
<feature type="region of interest" description="Disordered" evidence="1">
    <location>
        <begin position="1"/>
        <end position="190"/>
    </location>
</feature>
<evidence type="ECO:0000256" key="2">
    <source>
        <dbReference type="SAM" id="Phobius"/>
    </source>
</evidence>
<feature type="compositionally biased region" description="Polar residues" evidence="1">
    <location>
        <begin position="43"/>
        <end position="56"/>
    </location>
</feature>
<dbReference type="EMBL" id="MPGH01000010">
    <property type="protein sequence ID" value="OLN97234.1"/>
    <property type="molecule type" value="Genomic_DNA"/>
</dbReference>
<keyword evidence="4" id="KW-1185">Reference proteome</keyword>
<comment type="caution">
    <text evidence="3">The sequence shown here is derived from an EMBL/GenBank/DDBJ whole genome shotgun (WGS) entry which is preliminary data.</text>
</comment>
<feature type="compositionally biased region" description="Low complexity" evidence="1">
    <location>
        <begin position="114"/>
        <end position="126"/>
    </location>
</feature>
<dbReference type="OrthoDB" id="4844623at2759"/>
<feature type="transmembrane region" description="Helical" evidence="2">
    <location>
        <begin position="209"/>
        <end position="235"/>
    </location>
</feature>
<keyword evidence="2" id="KW-0472">Membrane</keyword>
<protein>
    <submittedName>
        <fullName evidence="3">Uncharacterized protein</fullName>
    </submittedName>
</protein>
<keyword evidence="2" id="KW-1133">Transmembrane helix</keyword>
<dbReference type="Proteomes" id="UP000186583">
    <property type="component" value="Unassembled WGS sequence"/>
</dbReference>
<feature type="compositionally biased region" description="Low complexity" evidence="1">
    <location>
        <begin position="157"/>
        <end position="173"/>
    </location>
</feature>
<proteinExistence type="predicted"/>
<gene>
    <name evidence="3" type="ORF">CCHL11_07707</name>
</gene>
<accession>A0A1Q8S702</accession>
<evidence type="ECO:0000313" key="3">
    <source>
        <dbReference type="EMBL" id="OLN97234.1"/>
    </source>
</evidence>
<reference evidence="3 4" key="1">
    <citation type="submission" date="2016-11" db="EMBL/GenBank/DDBJ databases">
        <title>Draft Genome Assembly of Colletotrichum chlorophyti a pathogen of herbaceous plants.</title>
        <authorList>
            <person name="Gan P."/>
            <person name="Narusaka M."/>
            <person name="Tsushima A."/>
            <person name="Narusaka Y."/>
            <person name="Takano Y."/>
            <person name="Shirasu K."/>
        </authorList>
    </citation>
    <scope>NUCLEOTIDE SEQUENCE [LARGE SCALE GENOMIC DNA]</scope>
    <source>
        <strain evidence="3 4">NTL11</strain>
    </source>
</reference>
<feature type="compositionally biased region" description="Low complexity" evidence="1">
    <location>
        <begin position="59"/>
        <end position="73"/>
    </location>
</feature>
<evidence type="ECO:0000256" key="1">
    <source>
        <dbReference type="SAM" id="MobiDB-lite"/>
    </source>
</evidence>
<sequence>MDYNQNHHPSNSIDNAAYPSDSSYRPSAPTAASDDKLAMPQARYSQSYNTGPSIARQSPYPAVAIQPAAPAWAQSLSHDTLGPHSPARGPIIPWSPDGTSAANPNLPPPPPYDPSRSGTSPSTPREPVSRGVDHALLGAQHQQSRQVPRHERNFSGAHQQTPAPAAAHVASSAPRPYLQSMTGGMPAYGNSPGQLGPVAQARRRKKQKLFILACVLCAILVFLIALIVGILMGVVRVNKDKAPPNGPPMI</sequence>
<dbReference type="AlphaFoldDB" id="A0A1Q8S702"/>
<name>A0A1Q8S702_9PEZI</name>
<keyword evidence="2" id="KW-0812">Transmembrane</keyword>
<organism evidence="3 4">
    <name type="scientific">Colletotrichum chlorophyti</name>
    <dbReference type="NCBI Taxonomy" id="708187"/>
    <lineage>
        <taxon>Eukaryota</taxon>
        <taxon>Fungi</taxon>
        <taxon>Dikarya</taxon>
        <taxon>Ascomycota</taxon>
        <taxon>Pezizomycotina</taxon>
        <taxon>Sordariomycetes</taxon>
        <taxon>Hypocreomycetidae</taxon>
        <taxon>Glomerellales</taxon>
        <taxon>Glomerellaceae</taxon>
        <taxon>Colletotrichum</taxon>
    </lineage>
</organism>
<feature type="compositionally biased region" description="Polar residues" evidence="1">
    <location>
        <begin position="1"/>
        <end position="25"/>
    </location>
</feature>
<dbReference type="STRING" id="708187.A0A1Q8S702"/>